<evidence type="ECO:0000256" key="2">
    <source>
        <dbReference type="ARBA" id="ARBA00022448"/>
    </source>
</evidence>
<keyword evidence="5 7" id="KW-1133">Transmembrane helix</keyword>
<protein>
    <submittedName>
        <fullName evidence="9">Major facilitator superfamily MFS_1</fullName>
    </submittedName>
</protein>
<dbReference type="Gene3D" id="1.20.1250.20">
    <property type="entry name" value="MFS general substrate transporter like domains"/>
    <property type="match status" value="1"/>
</dbReference>
<dbReference type="PANTHER" id="PTHR23513:SF11">
    <property type="entry name" value="STAPHYLOFERRIN A TRANSPORTER"/>
    <property type="match status" value="1"/>
</dbReference>
<dbReference type="InterPro" id="IPR010290">
    <property type="entry name" value="TM_effector"/>
</dbReference>
<evidence type="ECO:0000256" key="5">
    <source>
        <dbReference type="ARBA" id="ARBA00022989"/>
    </source>
</evidence>
<feature type="transmembrane region" description="Helical" evidence="7">
    <location>
        <begin position="172"/>
        <end position="198"/>
    </location>
</feature>
<proteinExistence type="predicted"/>
<organism evidence="9 10">
    <name type="scientific">Syntrophobotulus glycolicus (strain DSM 8271 / FlGlyR)</name>
    <dbReference type="NCBI Taxonomy" id="645991"/>
    <lineage>
        <taxon>Bacteria</taxon>
        <taxon>Bacillati</taxon>
        <taxon>Bacillota</taxon>
        <taxon>Clostridia</taxon>
        <taxon>Eubacteriales</taxon>
        <taxon>Desulfitobacteriaceae</taxon>
        <taxon>Syntrophobotulus</taxon>
    </lineage>
</organism>
<dbReference type="eggNOG" id="COG2814">
    <property type="taxonomic scope" value="Bacteria"/>
</dbReference>
<evidence type="ECO:0000256" key="1">
    <source>
        <dbReference type="ARBA" id="ARBA00004651"/>
    </source>
</evidence>
<dbReference type="KEGG" id="sgy:Sgly_1021"/>
<evidence type="ECO:0000256" key="4">
    <source>
        <dbReference type="ARBA" id="ARBA00022692"/>
    </source>
</evidence>
<feature type="domain" description="Major facilitator superfamily (MFS) profile" evidence="8">
    <location>
        <begin position="15"/>
        <end position="405"/>
    </location>
</feature>
<keyword evidence="10" id="KW-1185">Reference proteome</keyword>
<feature type="transmembrane region" description="Helical" evidence="7">
    <location>
        <begin position="381"/>
        <end position="402"/>
    </location>
</feature>
<feature type="transmembrane region" description="Helical" evidence="7">
    <location>
        <begin position="21"/>
        <end position="41"/>
    </location>
</feature>
<evidence type="ECO:0000313" key="9">
    <source>
        <dbReference type="EMBL" id="ADY55355.1"/>
    </source>
</evidence>
<dbReference type="EMBL" id="CP002547">
    <property type="protein sequence ID" value="ADY55355.1"/>
    <property type="molecule type" value="Genomic_DNA"/>
</dbReference>
<sequence length="405" mass="44914">MDHLCGKVLINRFPALRHKNFRIFLIGQSISLIGTWMQRAAQQWVIYELTKSAFIVGLVGVFQFTPLLLFSLFAGVFADRFPKKRVLLLTQTIQMLQAFTLAVLFWTGRIQYWHILILAGVLGLAHTFDMPTRQSFFIELVGKEALGCAIGMNSSIVNIARIIGPALGGLLLMYFGGTFCFFFNAFSFIAVLISLMKIQSYHVNIRKKGKNVFHEIKDGLKYIYAKEILFQAILSMLIVGTIAMNSDVIIPVFAKEVLKQQAGGYSLLLSSMGVGSLIGSLIFAGRSKITFEKQNLMKTSLLLSVFLVFTGLLQNYYLVIFSLAGVGLFSMIFMATVNSTIQLNSSDEYRGRAMGVYSMVFTGTTPIGNLFSGIVTQKFGANASFITCGGLCTLLVLLLYLVKKQ</sequence>
<reference evidence="9 10" key="1">
    <citation type="journal article" date="2011" name="Stand. Genomic Sci.">
        <title>Complete genome sequence of Syntrophobotulus glycolicus type strain (FlGlyR).</title>
        <authorList>
            <person name="Han C."/>
            <person name="Mwirichia R."/>
            <person name="Chertkov O."/>
            <person name="Held B."/>
            <person name="Lapidus A."/>
            <person name="Nolan M."/>
            <person name="Lucas S."/>
            <person name="Hammon N."/>
            <person name="Deshpande S."/>
            <person name="Cheng J.F."/>
            <person name="Tapia R."/>
            <person name="Goodwin L."/>
            <person name="Pitluck S."/>
            <person name="Huntemann M."/>
            <person name="Liolios K."/>
            <person name="Ivanova N."/>
            <person name="Pagani I."/>
            <person name="Mavromatis K."/>
            <person name="Ovchinikova G."/>
            <person name="Pati A."/>
            <person name="Chen A."/>
            <person name="Palaniappan K."/>
            <person name="Land M."/>
            <person name="Hauser L."/>
            <person name="Brambilla E.M."/>
            <person name="Rohde M."/>
            <person name="Spring S."/>
            <person name="Sikorski J."/>
            <person name="Goker M."/>
            <person name="Woyke T."/>
            <person name="Bristow J."/>
            <person name="Eisen J.A."/>
            <person name="Markowitz V."/>
            <person name="Hugenholtz P."/>
            <person name="Kyrpides N.C."/>
            <person name="Klenk H.P."/>
            <person name="Detter J.C."/>
        </authorList>
    </citation>
    <scope>NUCLEOTIDE SEQUENCE [LARGE SCALE GENOMIC DNA]</scope>
    <source>
        <strain evidence="10">DSM 8271 / FlGlyR</strain>
    </source>
</reference>
<dbReference type="SUPFAM" id="SSF103473">
    <property type="entry name" value="MFS general substrate transporter"/>
    <property type="match status" value="1"/>
</dbReference>
<keyword evidence="4 7" id="KW-0812">Transmembrane</keyword>
<feature type="transmembrane region" description="Helical" evidence="7">
    <location>
        <begin position="53"/>
        <end position="74"/>
    </location>
</feature>
<dbReference type="OrthoDB" id="9775268at2"/>
<evidence type="ECO:0000256" key="6">
    <source>
        <dbReference type="ARBA" id="ARBA00023136"/>
    </source>
</evidence>
<dbReference type="CDD" id="cd06173">
    <property type="entry name" value="MFS_MefA_like"/>
    <property type="match status" value="1"/>
</dbReference>
<dbReference type="InterPro" id="IPR020846">
    <property type="entry name" value="MFS_dom"/>
</dbReference>
<feature type="transmembrane region" description="Helical" evidence="7">
    <location>
        <begin position="319"/>
        <end position="341"/>
    </location>
</feature>
<dbReference type="HOGENOM" id="CLU_034180_11_2_9"/>
<feature type="transmembrane region" description="Helical" evidence="7">
    <location>
        <begin position="353"/>
        <end position="375"/>
    </location>
</feature>
<dbReference type="InterPro" id="IPR036259">
    <property type="entry name" value="MFS_trans_sf"/>
</dbReference>
<dbReference type="AlphaFoldDB" id="F0STR5"/>
<dbReference type="RefSeq" id="WP_013624226.1">
    <property type="nucleotide sequence ID" value="NC_015172.1"/>
</dbReference>
<evidence type="ECO:0000256" key="3">
    <source>
        <dbReference type="ARBA" id="ARBA00022475"/>
    </source>
</evidence>
<dbReference type="PROSITE" id="PS50850">
    <property type="entry name" value="MFS"/>
    <property type="match status" value="1"/>
</dbReference>
<dbReference type="Pfam" id="PF05977">
    <property type="entry name" value="MFS_3"/>
    <property type="match status" value="1"/>
</dbReference>
<keyword evidence="2" id="KW-0813">Transport</keyword>
<accession>F0STR5</accession>
<feature type="transmembrane region" description="Helical" evidence="7">
    <location>
        <begin position="296"/>
        <end position="313"/>
    </location>
</feature>
<keyword evidence="3" id="KW-1003">Cell membrane</keyword>
<evidence type="ECO:0000256" key="7">
    <source>
        <dbReference type="SAM" id="Phobius"/>
    </source>
</evidence>
<reference evidence="10" key="2">
    <citation type="submission" date="2011-02" db="EMBL/GenBank/DDBJ databases">
        <title>The complete genome of Syntrophobotulus glycolicus DSM 8271.</title>
        <authorList>
            <person name="Lucas S."/>
            <person name="Copeland A."/>
            <person name="Lapidus A."/>
            <person name="Bruce D."/>
            <person name="Goodwin L."/>
            <person name="Pitluck S."/>
            <person name="Kyrpides N."/>
            <person name="Mavromatis K."/>
            <person name="Pagani I."/>
            <person name="Ivanova N."/>
            <person name="Mikhailova N."/>
            <person name="Chertkov O."/>
            <person name="Held B."/>
            <person name="Detter J.C."/>
            <person name="Tapia R."/>
            <person name="Han C."/>
            <person name="Land M."/>
            <person name="Hauser L."/>
            <person name="Markowitz V."/>
            <person name="Cheng J.-F."/>
            <person name="Hugenholtz P."/>
            <person name="Woyke T."/>
            <person name="Wu D."/>
            <person name="Spring S."/>
            <person name="Schroeder M."/>
            <person name="Brambilla E."/>
            <person name="Klenk H.-P."/>
            <person name="Eisen J.A."/>
        </authorList>
    </citation>
    <scope>NUCLEOTIDE SEQUENCE [LARGE SCALE GENOMIC DNA]</scope>
    <source>
        <strain evidence="10">DSM 8271 / FlGlyR</strain>
    </source>
</reference>
<feature type="transmembrane region" description="Helical" evidence="7">
    <location>
        <begin position="265"/>
        <end position="284"/>
    </location>
</feature>
<comment type="subcellular location">
    <subcellularLocation>
        <location evidence="1">Cell membrane</location>
        <topology evidence="1">Multi-pass membrane protein</topology>
    </subcellularLocation>
</comment>
<dbReference type="Proteomes" id="UP000007488">
    <property type="component" value="Chromosome"/>
</dbReference>
<dbReference type="GO" id="GO:0005886">
    <property type="term" value="C:plasma membrane"/>
    <property type="evidence" value="ECO:0007669"/>
    <property type="project" value="UniProtKB-SubCell"/>
</dbReference>
<evidence type="ECO:0000259" key="8">
    <source>
        <dbReference type="PROSITE" id="PS50850"/>
    </source>
</evidence>
<feature type="transmembrane region" description="Helical" evidence="7">
    <location>
        <begin position="228"/>
        <end position="253"/>
    </location>
</feature>
<dbReference type="PANTHER" id="PTHR23513">
    <property type="entry name" value="INTEGRAL MEMBRANE EFFLUX PROTEIN-RELATED"/>
    <property type="match status" value="1"/>
</dbReference>
<evidence type="ECO:0000313" key="10">
    <source>
        <dbReference type="Proteomes" id="UP000007488"/>
    </source>
</evidence>
<keyword evidence="6 7" id="KW-0472">Membrane</keyword>
<name>F0STR5_SYNGF</name>
<gene>
    <name evidence="9" type="ordered locus">Sgly_1021</name>
</gene>
<dbReference type="GO" id="GO:0022857">
    <property type="term" value="F:transmembrane transporter activity"/>
    <property type="evidence" value="ECO:0007669"/>
    <property type="project" value="InterPro"/>
</dbReference>
<dbReference type="STRING" id="645991.Sgly_1021"/>